<comment type="caution">
    <text evidence="2">The sequence shown here is derived from an EMBL/GenBank/DDBJ whole genome shotgun (WGS) entry which is preliminary data.</text>
</comment>
<evidence type="ECO:0000256" key="1">
    <source>
        <dbReference type="SAM" id="MobiDB-lite"/>
    </source>
</evidence>
<evidence type="ECO:0000313" key="2">
    <source>
        <dbReference type="EMBL" id="TKJ43450.1"/>
    </source>
</evidence>
<feature type="region of interest" description="Disordered" evidence="1">
    <location>
        <begin position="133"/>
        <end position="158"/>
    </location>
</feature>
<organism evidence="2 3">
    <name type="scientific">candidate division TA06 bacterium B3_TA06</name>
    <dbReference type="NCBI Taxonomy" id="2012487"/>
    <lineage>
        <taxon>Bacteria</taxon>
        <taxon>Bacteria division TA06</taxon>
    </lineage>
</organism>
<evidence type="ECO:0000313" key="3">
    <source>
        <dbReference type="Proteomes" id="UP000317778"/>
    </source>
</evidence>
<gene>
    <name evidence="2" type="ORF">CEE36_03700</name>
</gene>
<protein>
    <submittedName>
        <fullName evidence="2">Uncharacterized protein</fullName>
    </submittedName>
</protein>
<dbReference type="EMBL" id="NJBO01000004">
    <property type="protein sequence ID" value="TKJ43450.1"/>
    <property type="molecule type" value="Genomic_DNA"/>
</dbReference>
<dbReference type="AlphaFoldDB" id="A0A532V8B8"/>
<proteinExistence type="predicted"/>
<sequence>MIHLNHEDFHSPKSTLELFTPLDKVNFQVNIRMSGTKPELVRLPFGPHTVAYLKEGDSCRGKKFVDDLKTKHRDTHRGLMKTLELLARHGDIKNVTKIKHVRGGIWQINEDKSFLARLYGFTWRGVHIITHGGEKQSDPSDQYERTRQKKRLWEKEHP</sequence>
<accession>A0A532V8B8</accession>
<dbReference type="Proteomes" id="UP000317778">
    <property type="component" value="Unassembled WGS sequence"/>
</dbReference>
<name>A0A532V8B8_UNCT6</name>
<reference evidence="2 3" key="1">
    <citation type="submission" date="2017-06" db="EMBL/GenBank/DDBJ databases">
        <title>Novel microbial phyla capable of carbon fixation and sulfur reduction in deep-sea sediments.</title>
        <authorList>
            <person name="Huang J."/>
            <person name="Baker B."/>
            <person name="Wang Y."/>
        </authorList>
    </citation>
    <scope>NUCLEOTIDE SEQUENCE [LARGE SCALE GENOMIC DNA]</scope>
    <source>
        <strain evidence="2">B3_TA06</strain>
    </source>
</reference>